<dbReference type="GO" id="GO:0008138">
    <property type="term" value="F:protein tyrosine/serine/threonine phosphatase activity"/>
    <property type="evidence" value="ECO:0007669"/>
    <property type="project" value="InterPro"/>
</dbReference>
<dbReference type="OrthoDB" id="6422366at2759"/>
<dbReference type="PANTHER" id="PTHR45682:SF1">
    <property type="entry name" value="DUAL SPECIFICITY PROTEIN PHOSPHATASE 3"/>
    <property type="match status" value="1"/>
</dbReference>
<organism evidence="3 4">
    <name type="scientific">Araneus ventricosus</name>
    <name type="common">Orbweaver spider</name>
    <name type="synonym">Epeira ventricosa</name>
    <dbReference type="NCBI Taxonomy" id="182803"/>
    <lineage>
        <taxon>Eukaryota</taxon>
        <taxon>Metazoa</taxon>
        <taxon>Ecdysozoa</taxon>
        <taxon>Arthropoda</taxon>
        <taxon>Chelicerata</taxon>
        <taxon>Arachnida</taxon>
        <taxon>Araneae</taxon>
        <taxon>Araneomorphae</taxon>
        <taxon>Entelegynae</taxon>
        <taxon>Araneoidea</taxon>
        <taxon>Araneidae</taxon>
        <taxon>Araneus</taxon>
    </lineage>
</organism>
<comment type="caution">
    <text evidence="3">The sequence shown here is derived from an EMBL/GenBank/DDBJ whole genome shotgun (WGS) entry which is preliminary data.</text>
</comment>
<dbReference type="InterPro" id="IPR020405">
    <property type="entry name" value="Atypical_DUSP_subfamA"/>
</dbReference>
<reference evidence="3 4" key="1">
    <citation type="journal article" date="2019" name="Sci. Rep.">
        <title>Orb-weaving spider Araneus ventricosus genome elucidates the spidroin gene catalogue.</title>
        <authorList>
            <person name="Kono N."/>
            <person name="Nakamura H."/>
            <person name="Ohtoshi R."/>
            <person name="Moran D.A.P."/>
            <person name="Shinohara A."/>
            <person name="Yoshida Y."/>
            <person name="Fujiwara M."/>
            <person name="Mori M."/>
            <person name="Tomita M."/>
            <person name="Arakawa K."/>
        </authorList>
    </citation>
    <scope>NUCLEOTIDE SEQUENCE [LARGE SCALE GENOMIC DNA]</scope>
</reference>
<dbReference type="Proteomes" id="UP000499080">
    <property type="component" value="Unassembled WGS sequence"/>
</dbReference>
<dbReference type="SMART" id="SM00195">
    <property type="entry name" value="DSPc"/>
    <property type="match status" value="1"/>
</dbReference>
<keyword evidence="4" id="KW-1185">Reference proteome</keyword>
<feature type="domain" description="Tyrosine-protein phosphatase" evidence="2">
    <location>
        <begin position="459"/>
        <end position="624"/>
    </location>
</feature>
<evidence type="ECO:0000313" key="3">
    <source>
        <dbReference type="EMBL" id="GBM94580.1"/>
    </source>
</evidence>
<dbReference type="EMBL" id="BGPR01003982">
    <property type="protein sequence ID" value="GBM94580.1"/>
    <property type="molecule type" value="Genomic_DNA"/>
</dbReference>
<dbReference type="GO" id="GO:0005737">
    <property type="term" value="C:cytoplasm"/>
    <property type="evidence" value="ECO:0007669"/>
    <property type="project" value="TreeGrafter"/>
</dbReference>
<proteinExistence type="predicted"/>
<name>A0A4Y2JWZ8_ARAVE</name>
<evidence type="ECO:0000256" key="1">
    <source>
        <dbReference type="SAM" id="MobiDB-lite"/>
    </source>
</evidence>
<gene>
    <name evidence="3" type="primary">dupd1</name>
    <name evidence="3" type="ORF">AVEN_272493_1</name>
</gene>
<dbReference type="GO" id="GO:0043409">
    <property type="term" value="P:negative regulation of MAPK cascade"/>
    <property type="evidence" value="ECO:0007669"/>
    <property type="project" value="TreeGrafter"/>
</dbReference>
<dbReference type="Gene3D" id="3.90.190.10">
    <property type="entry name" value="Protein tyrosine phosphatase superfamily"/>
    <property type="match status" value="1"/>
</dbReference>
<dbReference type="InterPro" id="IPR029021">
    <property type="entry name" value="Prot-tyrosine_phosphatase-like"/>
</dbReference>
<evidence type="ECO:0000259" key="2">
    <source>
        <dbReference type="PROSITE" id="PS50054"/>
    </source>
</evidence>
<feature type="region of interest" description="Disordered" evidence="1">
    <location>
        <begin position="190"/>
        <end position="217"/>
    </location>
</feature>
<evidence type="ECO:0000313" key="4">
    <source>
        <dbReference type="Proteomes" id="UP000499080"/>
    </source>
</evidence>
<dbReference type="PROSITE" id="PS50054">
    <property type="entry name" value="TYR_PHOSPHATASE_DUAL"/>
    <property type="match status" value="1"/>
</dbReference>
<dbReference type="PANTHER" id="PTHR45682">
    <property type="entry name" value="AGAP008228-PA"/>
    <property type="match status" value="1"/>
</dbReference>
<dbReference type="GO" id="GO:0033549">
    <property type="term" value="F:MAP kinase phosphatase activity"/>
    <property type="evidence" value="ECO:0007669"/>
    <property type="project" value="TreeGrafter"/>
</dbReference>
<dbReference type="InterPro" id="IPR020422">
    <property type="entry name" value="TYR_PHOSPHATASE_DUAL_dom"/>
</dbReference>
<dbReference type="AlphaFoldDB" id="A0A4Y2JWZ8"/>
<feature type="region of interest" description="Disordered" evidence="1">
    <location>
        <begin position="1"/>
        <end position="24"/>
    </location>
</feature>
<dbReference type="SUPFAM" id="SSF52799">
    <property type="entry name" value="(Phosphotyrosine protein) phosphatases II"/>
    <property type="match status" value="1"/>
</dbReference>
<dbReference type="InterPro" id="IPR000340">
    <property type="entry name" value="Dual-sp_phosphatase_cat-dom"/>
</dbReference>
<accession>A0A4Y2JWZ8</accession>
<dbReference type="Pfam" id="PF00782">
    <property type="entry name" value="DSPc"/>
    <property type="match status" value="1"/>
</dbReference>
<sequence length="742" mass="85087">MYGDTKSTKTEKISETKRKAKDDSCTMNENIHKSEFLIKDVSIQSTTGEVSSCEVSPSAAVLQKLFAKKILPYYLTVEKKDRKRVLKMIYDITPPPPLRSSKTQASESDFTSQVILSEGMKLKSVSILDMKGEPRQSTVSEETLVKKSTTLKSISGKLARKGVVTHKNISIQVDVDDSFEHARDGEKIFKGGKGRTTIDTEDDMSETKTTEHEQLGTEDGDVESVKYMLQTKVLKDLRRFLLEKDVWDVVFWKRRVSKTEEEIFRGIPISVSGKGGEYLEEDIYPTSHWVDSFMAELIKISSEDVQDILTHFSEEIKLRDVAMNLYWQTMAPKSHQNRFPDWDGNFTNLELEGVTSKNVPIVESSDINKKMSSHENMGIVRHQVENIKKLIKRMDAINDEGNVARKPLSKRLLDAIQVFHGKLCEKVSKILKHTNIKYLTVNNWNKAEELLDHEGTIYQYSELDEIIPRLWIGDFSVFKTPRNLRNIQYRIILGDCKRCITDQHDTCTAKWRPFIYTKPFYTANGNIHCMGIQAVDEATFPVFEYFRSACDFIAKSLSASAKANVAVISKSGKSRCAAILIAYLMIKKNYTLIEAVQELKRKRAIRPNLGFMIQLIQLELKLRRNRKKPDVRTKNVFEIRRKNLLDSYWMGEEQSVAKPTKSFVFLDDRMSYPDRRLGVNTNLFLHSPFSAPGPHFCTDIENSTLRTSLFEMLPFYELDIATTSCEYKIPNVEGRVLASFSY</sequence>
<protein>
    <submittedName>
        <fullName evidence="3">Dual specificity phosphatase DUPD1</fullName>
    </submittedName>
</protein>
<feature type="compositionally biased region" description="Basic and acidic residues" evidence="1">
    <location>
        <begin position="205"/>
        <end position="215"/>
    </location>
</feature>